<proteinExistence type="predicted"/>
<gene>
    <name evidence="2" type="ORF">PXEA_LOCUS16221</name>
</gene>
<evidence type="ECO:0000256" key="1">
    <source>
        <dbReference type="SAM" id="MobiDB-lite"/>
    </source>
</evidence>
<evidence type="ECO:0000313" key="2">
    <source>
        <dbReference type="EMBL" id="VEL22781.1"/>
    </source>
</evidence>
<feature type="region of interest" description="Disordered" evidence="1">
    <location>
        <begin position="127"/>
        <end position="165"/>
    </location>
</feature>
<name>A0A3S5AFT2_9PLAT</name>
<sequence>MASLSPPSFGLSFVHLWPSAVNCSLSCGRVEAASCVPCSARPHTPDPPSGVTSTTGRLASLQPVTSGPIGVRVIRVTPPPRVSPCRHLQTTKHKLTLETQMTALSRPFVINQFPFILRAAWSRLWLPPSPSSSPSPSPSPSLSSSPPSEVLFSHPDPTTRHVTVTPTDWLNQLELT</sequence>
<protein>
    <submittedName>
        <fullName evidence="2">Uncharacterized protein</fullName>
    </submittedName>
</protein>
<organism evidence="2 3">
    <name type="scientific">Protopolystoma xenopodis</name>
    <dbReference type="NCBI Taxonomy" id="117903"/>
    <lineage>
        <taxon>Eukaryota</taxon>
        <taxon>Metazoa</taxon>
        <taxon>Spiralia</taxon>
        <taxon>Lophotrochozoa</taxon>
        <taxon>Platyhelminthes</taxon>
        <taxon>Monogenea</taxon>
        <taxon>Polyopisthocotylea</taxon>
        <taxon>Polystomatidea</taxon>
        <taxon>Polystomatidae</taxon>
        <taxon>Protopolystoma</taxon>
    </lineage>
</organism>
<dbReference type="AlphaFoldDB" id="A0A3S5AFT2"/>
<evidence type="ECO:0000313" key="3">
    <source>
        <dbReference type="Proteomes" id="UP000784294"/>
    </source>
</evidence>
<keyword evidence="3" id="KW-1185">Reference proteome</keyword>
<feature type="compositionally biased region" description="Pro residues" evidence="1">
    <location>
        <begin position="127"/>
        <end position="139"/>
    </location>
</feature>
<dbReference type="Proteomes" id="UP000784294">
    <property type="component" value="Unassembled WGS sequence"/>
</dbReference>
<comment type="caution">
    <text evidence="2">The sequence shown here is derived from an EMBL/GenBank/DDBJ whole genome shotgun (WGS) entry which is preliminary data.</text>
</comment>
<reference evidence="2" key="1">
    <citation type="submission" date="2018-11" db="EMBL/GenBank/DDBJ databases">
        <authorList>
            <consortium name="Pathogen Informatics"/>
        </authorList>
    </citation>
    <scope>NUCLEOTIDE SEQUENCE</scope>
</reference>
<dbReference type="EMBL" id="CAAALY010058371">
    <property type="protein sequence ID" value="VEL22781.1"/>
    <property type="molecule type" value="Genomic_DNA"/>
</dbReference>
<accession>A0A3S5AFT2</accession>